<dbReference type="Proteomes" id="UP001176940">
    <property type="component" value="Unassembled WGS sequence"/>
</dbReference>
<name>A0ABN9KVU7_9NEOB</name>
<reference evidence="6" key="1">
    <citation type="submission" date="2023-07" db="EMBL/GenBank/DDBJ databases">
        <authorList>
            <person name="Stuckert A."/>
        </authorList>
    </citation>
    <scope>NUCLEOTIDE SEQUENCE</scope>
</reference>
<dbReference type="PROSITE" id="PS00108">
    <property type="entry name" value="PROTEIN_KINASE_ST"/>
    <property type="match status" value="1"/>
</dbReference>
<dbReference type="InterPro" id="IPR008271">
    <property type="entry name" value="Ser/Thr_kinase_AS"/>
</dbReference>
<sequence>MDFMSTTSDQKEDAEMLLTYLNVTDLVTIMENLYRDEVSAGEKNAVSHGLEACNHEERTDSLFLSGQETSLLSSVKYGTTKELLSFTNQVSDATKHLHKCFEQECGIILNKMLTVRNGRYQTDTDVLLFPWKMTYKRIGSEFIPRGAFGKVHLAQDVQTRKRMACKLIPVEQFKPADVEFQVQFQHENIAELYGAILSENMVHLYMEAGEGGSVLEKLESCGPLREFEIIWVTKHILKGLDFLHSKNVIHHDIKPSNIVFMSTKAVLVDFGLSIQMTGDLYYPKDLRGTEYGRYDHSHADRKSSVGEAISAISIPLLSVYYTQTSSPLEDIAEDCSPVMRDFLTSVLDKNPTQRPTAANLLKHEALNPPPEDQPRCQSLDTALLERKRLLKKEVELPENITDSSLYTSEESDLQEDSDLCPLTWALLLDILTLCVGLLLRTMNAIK</sequence>
<dbReference type="PROSITE" id="PS50011">
    <property type="entry name" value="PROTEIN_KINASE_DOM"/>
    <property type="match status" value="1"/>
</dbReference>
<keyword evidence="2" id="KW-0547">Nucleotide-binding</keyword>
<dbReference type="PANTHER" id="PTHR48016">
    <property type="entry name" value="MAP KINASE KINASE KINASE SSK2-RELATED-RELATED"/>
    <property type="match status" value="1"/>
</dbReference>
<proteinExistence type="predicted"/>
<dbReference type="InterPro" id="IPR011009">
    <property type="entry name" value="Kinase-like_dom_sf"/>
</dbReference>
<evidence type="ECO:0000256" key="2">
    <source>
        <dbReference type="ARBA" id="ARBA00022741"/>
    </source>
</evidence>
<keyword evidence="7" id="KW-1185">Reference proteome</keyword>
<dbReference type="Gene3D" id="1.10.510.10">
    <property type="entry name" value="Transferase(Phosphotransferase) domain 1"/>
    <property type="match status" value="2"/>
</dbReference>
<dbReference type="SMART" id="SM00220">
    <property type="entry name" value="S_TKc"/>
    <property type="match status" value="1"/>
</dbReference>
<feature type="domain" description="Protein kinase" evidence="5">
    <location>
        <begin position="137"/>
        <end position="366"/>
    </location>
</feature>
<accession>A0ABN9KVU7</accession>
<evidence type="ECO:0000256" key="3">
    <source>
        <dbReference type="ARBA" id="ARBA00022777"/>
    </source>
</evidence>
<evidence type="ECO:0000256" key="1">
    <source>
        <dbReference type="ARBA" id="ARBA00022679"/>
    </source>
</evidence>
<dbReference type="PANTHER" id="PTHR48016:SF31">
    <property type="entry name" value="MITOGEN-ACTIVATED PROTEIN KINASE KINASE KINASE 8"/>
    <property type="match status" value="1"/>
</dbReference>
<evidence type="ECO:0000313" key="7">
    <source>
        <dbReference type="Proteomes" id="UP001176940"/>
    </source>
</evidence>
<dbReference type="SUPFAM" id="SSF56112">
    <property type="entry name" value="Protein kinase-like (PK-like)"/>
    <property type="match status" value="1"/>
</dbReference>
<organism evidence="6 7">
    <name type="scientific">Ranitomeya imitator</name>
    <name type="common">mimic poison frog</name>
    <dbReference type="NCBI Taxonomy" id="111125"/>
    <lineage>
        <taxon>Eukaryota</taxon>
        <taxon>Metazoa</taxon>
        <taxon>Chordata</taxon>
        <taxon>Craniata</taxon>
        <taxon>Vertebrata</taxon>
        <taxon>Euteleostomi</taxon>
        <taxon>Amphibia</taxon>
        <taxon>Batrachia</taxon>
        <taxon>Anura</taxon>
        <taxon>Neobatrachia</taxon>
        <taxon>Hyloidea</taxon>
        <taxon>Dendrobatidae</taxon>
        <taxon>Dendrobatinae</taxon>
        <taxon>Ranitomeya</taxon>
    </lineage>
</organism>
<keyword evidence="4" id="KW-0067">ATP-binding</keyword>
<dbReference type="Gene3D" id="3.30.200.20">
    <property type="entry name" value="Phosphorylase Kinase, domain 1"/>
    <property type="match status" value="1"/>
</dbReference>
<dbReference type="EMBL" id="CAUEEQ010003847">
    <property type="protein sequence ID" value="CAJ0926140.1"/>
    <property type="molecule type" value="Genomic_DNA"/>
</dbReference>
<gene>
    <name evidence="6" type="ORF">RIMI_LOCUS2695442</name>
</gene>
<dbReference type="InterPro" id="IPR050538">
    <property type="entry name" value="MAP_kinase_kinase_kinase"/>
</dbReference>
<evidence type="ECO:0000313" key="6">
    <source>
        <dbReference type="EMBL" id="CAJ0926140.1"/>
    </source>
</evidence>
<protein>
    <recommendedName>
        <fullName evidence="5">Protein kinase domain-containing protein</fullName>
    </recommendedName>
</protein>
<dbReference type="InterPro" id="IPR000719">
    <property type="entry name" value="Prot_kinase_dom"/>
</dbReference>
<dbReference type="Pfam" id="PF00069">
    <property type="entry name" value="Pkinase"/>
    <property type="match status" value="1"/>
</dbReference>
<keyword evidence="1" id="KW-0808">Transferase</keyword>
<keyword evidence="3" id="KW-0418">Kinase</keyword>
<evidence type="ECO:0000256" key="4">
    <source>
        <dbReference type="ARBA" id="ARBA00022840"/>
    </source>
</evidence>
<feature type="non-terminal residue" evidence="6">
    <location>
        <position position="446"/>
    </location>
</feature>
<comment type="caution">
    <text evidence="6">The sequence shown here is derived from an EMBL/GenBank/DDBJ whole genome shotgun (WGS) entry which is preliminary data.</text>
</comment>
<evidence type="ECO:0000259" key="5">
    <source>
        <dbReference type="PROSITE" id="PS50011"/>
    </source>
</evidence>